<dbReference type="InterPro" id="IPR035647">
    <property type="entry name" value="EFG_III/V"/>
</dbReference>
<dbReference type="NCBIfam" id="TIGR00257">
    <property type="entry name" value="IMPACT_YIGZ"/>
    <property type="match status" value="1"/>
</dbReference>
<feature type="domain" description="UPF0029" evidence="3">
    <location>
        <begin position="154"/>
        <end position="196"/>
    </location>
</feature>
<dbReference type="InterPro" id="IPR015796">
    <property type="entry name" value="Impact_YigZ-like"/>
</dbReference>
<dbReference type="PANTHER" id="PTHR16301:SF20">
    <property type="entry name" value="IMPACT FAMILY MEMBER YIGZ"/>
    <property type="match status" value="1"/>
</dbReference>
<feature type="domain" description="Impact N-terminal" evidence="2">
    <location>
        <begin position="19"/>
        <end position="125"/>
    </location>
</feature>
<gene>
    <name evidence="4" type="ORF">ACFP85_13945</name>
</gene>
<name>A0ABW1XPL6_9ALTE</name>
<dbReference type="PANTHER" id="PTHR16301">
    <property type="entry name" value="IMPACT-RELATED"/>
    <property type="match status" value="1"/>
</dbReference>
<organism evidence="4 5">
    <name type="scientific">Pseudobowmanella zhangzhouensis</name>
    <dbReference type="NCBI Taxonomy" id="1537679"/>
    <lineage>
        <taxon>Bacteria</taxon>
        <taxon>Pseudomonadati</taxon>
        <taxon>Pseudomonadota</taxon>
        <taxon>Gammaproteobacteria</taxon>
        <taxon>Alteromonadales</taxon>
        <taxon>Alteromonadaceae</taxon>
    </lineage>
</organism>
<evidence type="ECO:0000259" key="2">
    <source>
        <dbReference type="Pfam" id="PF01205"/>
    </source>
</evidence>
<dbReference type="Gene3D" id="3.30.70.240">
    <property type="match status" value="1"/>
</dbReference>
<dbReference type="EMBL" id="JBHSUS010000001">
    <property type="protein sequence ID" value="MFC6441250.1"/>
    <property type="molecule type" value="Genomic_DNA"/>
</dbReference>
<protein>
    <submittedName>
        <fullName evidence="4">YigZ family protein</fullName>
    </submittedName>
</protein>
<dbReference type="InterPro" id="IPR015269">
    <property type="entry name" value="UPF0029_Impact_C"/>
</dbReference>
<evidence type="ECO:0000313" key="5">
    <source>
        <dbReference type="Proteomes" id="UP001596364"/>
    </source>
</evidence>
<dbReference type="InterPro" id="IPR001498">
    <property type="entry name" value="Impact_N"/>
</dbReference>
<sequence>MSLSFPIPAQSHQTELEIKRSRFLAFAAHTPNPEVANHFLRELRARHLGANHVCWAYIAGAPNSTLMSMSDDGEPSGTAGMPMLKVLQHSGIGEVTVAVVRYFGGTKLGTGGLQRAYSDATSAVLAELPVRHWVQRVGLTLAFDYGFDGGMLQLVSQYDCEQIHYDYQQQIVLTLQLAKAQQQAFCQQATDLCAGKIVIQSSE</sequence>
<proteinExistence type="inferred from homology"/>
<dbReference type="Pfam" id="PF01205">
    <property type="entry name" value="Impact_N"/>
    <property type="match status" value="1"/>
</dbReference>
<evidence type="ECO:0000313" key="4">
    <source>
        <dbReference type="EMBL" id="MFC6441250.1"/>
    </source>
</evidence>
<reference evidence="5" key="1">
    <citation type="journal article" date="2019" name="Int. J. Syst. Evol. Microbiol.">
        <title>The Global Catalogue of Microorganisms (GCM) 10K type strain sequencing project: providing services to taxonomists for standard genome sequencing and annotation.</title>
        <authorList>
            <consortium name="The Broad Institute Genomics Platform"/>
            <consortium name="The Broad Institute Genome Sequencing Center for Infectious Disease"/>
            <person name="Wu L."/>
            <person name="Ma J."/>
        </authorList>
    </citation>
    <scope>NUCLEOTIDE SEQUENCE [LARGE SCALE GENOMIC DNA]</scope>
    <source>
        <strain evidence="5">CGMCC 1.16031</strain>
    </source>
</reference>
<dbReference type="InterPro" id="IPR036956">
    <property type="entry name" value="Impact_N_sf"/>
</dbReference>
<dbReference type="SUPFAM" id="SSF54980">
    <property type="entry name" value="EF-G C-terminal domain-like"/>
    <property type="match status" value="1"/>
</dbReference>
<dbReference type="Proteomes" id="UP001596364">
    <property type="component" value="Unassembled WGS sequence"/>
</dbReference>
<comment type="similarity">
    <text evidence="1">Belongs to the IMPACT family.</text>
</comment>
<dbReference type="Gene3D" id="3.30.230.30">
    <property type="entry name" value="Impact, N-terminal domain"/>
    <property type="match status" value="1"/>
</dbReference>
<dbReference type="Pfam" id="PF09186">
    <property type="entry name" value="DUF1949"/>
    <property type="match status" value="1"/>
</dbReference>
<keyword evidence="5" id="KW-1185">Reference proteome</keyword>
<dbReference type="InterPro" id="IPR023582">
    <property type="entry name" value="Impact"/>
</dbReference>
<evidence type="ECO:0000256" key="1">
    <source>
        <dbReference type="ARBA" id="ARBA00007665"/>
    </source>
</evidence>
<comment type="caution">
    <text evidence="4">The sequence shown here is derived from an EMBL/GenBank/DDBJ whole genome shotgun (WGS) entry which is preliminary data.</text>
</comment>
<dbReference type="SUPFAM" id="SSF54211">
    <property type="entry name" value="Ribosomal protein S5 domain 2-like"/>
    <property type="match status" value="1"/>
</dbReference>
<accession>A0ABW1XPL6</accession>
<dbReference type="InterPro" id="IPR020568">
    <property type="entry name" value="Ribosomal_Su5_D2-typ_SF"/>
</dbReference>
<evidence type="ECO:0000259" key="3">
    <source>
        <dbReference type="Pfam" id="PF09186"/>
    </source>
</evidence>
<dbReference type="RefSeq" id="WP_131258419.1">
    <property type="nucleotide sequence ID" value="NZ_JBHSUS010000001.1"/>
</dbReference>